<evidence type="ECO:0000256" key="1">
    <source>
        <dbReference type="ARBA" id="ARBA00022723"/>
    </source>
</evidence>
<gene>
    <name evidence="7" type="ORF">HMN09_00029500</name>
</gene>
<evidence type="ECO:0000256" key="4">
    <source>
        <dbReference type="SAM" id="MobiDB-lite"/>
    </source>
</evidence>
<evidence type="ECO:0000256" key="3">
    <source>
        <dbReference type="SAM" id="Coils"/>
    </source>
</evidence>
<evidence type="ECO:0000259" key="6">
    <source>
        <dbReference type="Pfam" id="PF00264"/>
    </source>
</evidence>
<comment type="caution">
    <text evidence="7">The sequence shown here is derived from an EMBL/GenBank/DDBJ whole genome shotgun (WGS) entry which is preliminary data.</text>
</comment>
<evidence type="ECO:0000313" key="8">
    <source>
        <dbReference type="Proteomes" id="UP000613580"/>
    </source>
</evidence>
<name>A0A8H6TVI1_MYCCL</name>
<dbReference type="PRINTS" id="PR00092">
    <property type="entry name" value="TYROSINASE"/>
</dbReference>
<feature type="chain" id="PRO_5034038984" evidence="5">
    <location>
        <begin position="19"/>
        <end position="570"/>
    </location>
</feature>
<dbReference type="InterPro" id="IPR008922">
    <property type="entry name" value="Di-copper_centre_dom_sf"/>
</dbReference>
<reference evidence="7" key="1">
    <citation type="submission" date="2020-05" db="EMBL/GenBank/DDBJ databases">
        <title>Mycena genomes resolve the evolution of fungal bioluminescence.</title>
        <authorList>
            <person name="Tsai I.J."/>
        </authorList>
    </citation>
    <scope>NUCLEOTIDE SEQUENCE</scope>
    <source>
        <strain evidence="7">110903Hualien_Pintung</strain>
    </source>
</reference>
<dbReference type="AlphaFoldDB" id="A0A8H6TVI1"/>
<protein>
    <submittedName>
        <fullName evidence="7">Di-copper centre-containing protein</fullName>
    </submittedName>
</protein>
<dbReference type="Proteomes" id="UP000613580">
    <property type="component" value="Unassembled WGS sequence"/>
</dbReference>
<keyword evidence="5" id="KW-0732">Signal</keyword>
<feature type="domain" description="Tyrosinase copper-binding" evidence="6">
    <location>
        <begin position="143"/>
        <end position="294"/>
    </location>
</feature>
<accession>A0A8H6TVI1</accession>
<dbReference type="InterPro" id="IPR002227">
    <property type="entry name" value="Tyrosinase_Cu-bd"/>
</dbReference>
<dbReference type="GO" id="GO:0046872">
    <property type="term" value="F:metal ion binding"/>
    <property type="evidence" value="ECO:0007669"/>
    <property type="project" value="UniProtKB-KW"/>
</dbReference>
<evidence type="ECO:0000313" key="7">
    <source>
        <dbReference type="EMBL" id="KAF7322510.1"/>
    </source>
</evidence>
<dbReference type="PANTHER" id="PTHR11474">
    <property type="entry name" value="TYROSINASE FAMILY MEMBER"/>
    <property type="match status" value="1"/>
</dbReference>
<dbReference type="GO" id="GO:0016491">
    <property type="term" value="F:oxidoreductase activity"/>
    <property type="evidence" value="ECO:0007669"/>
    <property type="project" value="InterPro"/>
</dbReference>
<feature type="signal peptide" evidence="5">
    <location>
        <begin position="1"/>
        <end position="18"/>
    </location>
</feature>
<dbReference type="Pfam" id="PF00264">
    <property type="entry name" value="Tyrosinase"/>
    <property type="match status" value="1"/>
</dbReference>
<dbReference type="SUPFAM" id="SSF48056">
    <property type="entry name" value="Di-copper centre-containing domain"/>
    <property type="match status" value="1"/>
</dbReference>
<evidence type="ECO:0000256" key="5">
    <source>
        <dbReference type="SAM" id="SignalP"/>
    </source>
</evidence>
<dbReference type="PANTHER" id="PTHR11474:SF126">
    <property type="entry name" value="TYROSINASE-LIKE PROTEIN TYR-1-RELATED"/>
    <property type="match status" value="1"/>
</dbReference>
<feature type="compositionally biased region" description="Polar residues" evidence="4">
    <location>
        <begin position="343"/>
        <end position="367"/>
    </location>
</feature>
<evidence type="ECO:0000256" key="2">
    <source>
        <dbReference type="ARBA" id="ARBA00023008"/>
    </source>
</evidence>
<keyword evidence="1" id="KW-0479">Metal-binding</keyword>
<dbReference type="EMBL" id="JACAZE010000001">
    <property type="protein sequence ID" value="KAF7322510.1"/>
    <property type="molecule type" value="Genomic_DNA"/>
</dbReference>
<feature type="coiled-coil region" evidence="3">
    <location>
        <begin position="437"/>
        <end position="471"/>
    </location>
</feature>
<dbReference type="InterPro" id="IPR050316">
    <property type="entry name" value="Tyrosinase/Hemocyanin"/>
</dbReference>
<dbReference type="OrthoDB" id="17066at2759"/>
<sequence length="570" mass="64107">MARVFVLVLSFLVAFAGATSISNSHCKKPTVRKEWRSLTRSEQKDWIDSVKCLARLPHDPAFKPTVPLAESTIPPVNPKTSAYDDWVYMHMGRFFLAFATVFDEFGKTSTSKYASLGSSSRGIVDAHDPHNSPLFKNLDPETGLGGWGDPRNDYTVYNGAFSNTSGWNLAYPTQHHLRRNFTIQPFVNSARFLPNVSQQQLYVNETFTNQQIQKMIHGFAGDYKGLQTYIEGFNGTHQGVHLMLGGDLGGNCPANAQSLIPAECQNQNPTYSPNEPIFWLHHGMIDKVWADWQQANPKNAHIYFGGQAEALNNLTYFTEFPTGAPPNYQPKTTMSHRLASFKGPSTPSSSPVASKQHQQQNLKSPGSPSRAVESTYHRKTRVALQELRAITETWDDLVLLDGLKAARGLVDARTELDNALELVPDRLPRQRLVAPKIEIMEKRIAELDAVLAKLQKQFRKMNSVVEGLEALLIDAYKVKGCQWAAEEPLWATWSLEKFVSEIATLLPPYHRSLNTHMDLVNTLRSHSVSFEDSRDALARWAEQPWLEEDGWEAAWEDLCAAEVEKWAALR</sequence>
<organism evidence="7 8">
    <name type="scientific">Mycena chlorophos</name>
    <name type="common">Agaric fungus</name>
    <name type="synonym">Agaricus chlorophos</name>
    <dbReference type="NCBI Taxonomy" id="658473"/>
    <lineage>
        <taxon>Eukaryota</taxon>
        <taxon>Fungi</taxon>
        <taxon>Dikarya</taxon>
        <taxon>Basidiomycota</taxon>
        <taxon>Agaricomycotina</taxon>
        <taxon>Agaricomycetes</taxon>
        <taxon>Agaricomycetidae</taxon>
        <taxon>Agaricales</taxon>
        <taxon>Marasmiineae</taxon>
        <taxon>Mycenaceae</taxon>
        <taxon>Mycena</taxon>
    </lineage>
</organism>
<dbReference type="Gene3D" id="1.10.1280.10">
    <property type="entry name" value="Di-copper center containing domain from catechol oxidase"/>
    <property type="match status" value="2"/>
</dbReference>
<keyword evidence="2" id="KW-0186">Copper</keyword>
<keyword evidence="8" id="KW-1185">Reference proteome</keyword>
<feature type="region of interest" description="Disordered" evidence="4">
    <location>
        <begin position="338"/>
        <end position="376"/>
    </location>
</feature>
<keyword evidence="3" id="KW-0175">Coiled coil</keyword>
<proteinExistence type="predicted"/>